<dbReference type="Proteomes" id="UP001161438">
    <property type="component" value="Chromosome 15"/>
</dbReference>
<name>A0AA35IUU7_SACMI</name>
<organism evidence="1 2">
    <name type="scientific">Saccharomyces mikatae IFO 1815</name>
    <dbReference type="NCBI Taxonomy" id="226126"/>
    <lineage>
        <taxon>Eukaryota</taxon>
        <taxon>Fungi</taxon>
        <taxon>Dikarya</taxon>
        <taxon>Ascomycota</taxon>
        <taxon>Saccharomycotina</taxon>
        <taxon>Saccharomycetes</taxon>
        <taxon>Saccharomycetales</taxon>
        <taxon>Saccharomycetaceae</taxon>
        <taxon>Saccharomyces</taxon>
    </lineage>
</organism>
<keyword evidence="2" id="KW-1185">Reference proteome</keyword>
<protein>
    <submittedName>
        <fullName evidence="1">Uncharacterized protein</fullName>
    </submittedName>
</protein>
<sequence>MTEIIDLELADDLVKKPVLEQHRNQSSKNRAKRKGQLTFDDFRNIKIVEEPVVLSHSGSIEESLDVVTHSNKREANKDIDDDDIQAKKLKTKILSTHSNIKAYPNDINKVELGNETNANNRPLYTLNWSPNIPLQFSDFQDFVRKEKATENNLAPPFCVPLPYAGDVLKILSFIVKFKWAFSTDLLNLSFRDVEIGLGLVVTDNNVKDVKICQNKMNLLFCSLLRSLFYPDKATESHTQNSFTLERFLGLKNPYGKLVGKLRTAIQEWGLPQEWRGRDDFLSSLNINGRGLLTMEPLDRIILLRCMIDRNCSYSALFHNEIQRLTHIKGDAGFNHQTFHAARFSMYGATNILDSYEILCSLMNRKLENRKKRKPHDHDKLSEINEQIKFLKDVQKSLKEKLISDRLQAAVRINEKWSKHFANELSHTPIDDPTADEIYRLRESEFMIARIPKFGDFYLPPFRIHNRSNPTSTSYSFNDMATYVDFFIKFKRENTMALKKAPAKTVQKETNCQLKLIYNNTSACIRNILSSDVRLDKAPHWFEVSGDSDSLIGFIEYLETISLLEDNIADDTKKGIDSLIEFLKIFNLFINETIQESGNAAAERAAGNYLRTNPRKSIKMKYSAGADSDNSEESESEIDIEVDDVHDTEYLSDDSASKRNDDNKTGKYYRKIEAKDRNEIHGDVKFFSEPVRQLHNDSRERRVLRRNARRDPSFQIL</sequence>
<gene>
    <name evidence="1" type="primary">SMKI15G1430</name>
    <name evidence="1" type="ORF">SMKI_15G1430</name>
</gene>
<dbReference type="GeneID" id="80921212"/>
<dbReference type="EMBL" id="OX365771">
    <property type="protein sequence ID" value="CAI4036304.1"/>
    <property type="molecule type" value="Genomic_DNA"/>
</dbReference>
<evidence type="ECO:0000313" key="2">
    <source>
        <dbReference type="Proteomes" id="UP001161438"/>
    </source>
</evidence>
<proteinExistence type="predicted"/>
<evidence type="ECO:0000313" key="1">
    <source>
        <dbReference type="EMBL" id="CAI4036304.1"/>
    </source>
</evidence>
<reference evidence="1" key="1">
    <citation type="submission" date="2022-10" db="EMBL/GenBank/DDBJ databases">
        <authorList>
            <person name="Byrne P K."/>
        </authorList>
    </citation>
    <scope>NUCLEOTIDE SEQUENCE</scope>
    <source>
        <strain evidence="1">IFO1815</strain>
    </source>
</reference>
<dbReference type="AlphaFoldDB" id="A0AA35IUU7"/>
<dbReference type="RefSeq" id="XP_056079424.1">
    <property type="nucleotide sequence ID" value="XM_056225624.1"/>
</dbReference>
<accession>A0AA35IUU7</accession>